<dbReference type="Pfam" id="PF06530">
    <property type="entry name" value="Phage_antitermQ"/>
    <property type="match status" value="1"/>
</dbReference>
<name>A0A2U8I4P9_9GAMM</name>
<evidence type="ECO:0000256" key="2">
    <source>
        <dbReference type="ARBA" id="ARBA00023015"/>
    </source>
</evidence>
<keyword evidence="4" id="KW-0804">Transcription</keyword>
<dbReference type="GO" id="GO:0003677">
    <property type="term" value="F:DNA binding"/>
    <property type="evidence" value="ECO:0007669"/>
    <property type="project" value="UniProtKB-KW"/>
</dbReference>
<dbReference type="AlphaFoldDB" id="A0A2U8I4P9"/>
<evidence type="ECO:0000313" key="6">
    <source>
        <dbReference type="Proteomes" id="UP000261875"/>
    </source>
</evidence>
<dbReference type="KEGG" id="fsm:CCS41_06010"/>
<reference evidence="5 6" key="1">
    <citation type="submission" date="2017-05" db="EMBL/GenBank/DDBJ databases">
        <title>Genome sequence of Candidatus Fukatsuia symbiotica and Candidatus Hamiltonella defensa from Acyrthosiphon pisum strain 5D.</title>
        <authorList>
            <person name="Patel V.A."/>
            <person name="Chevignon G."/>
            <person name="Russell J.A."/>
            <person name="Oliver K.M."/>
        </authorList>
    </citation>
    <scope>NUCLEOTIDE SEQUENCE [LARGE SCALE GENOMIC DNA]</scope>
    <source>
        <strain evidence="5 6">5D</strain>
    </source>
</reference>
<dbReference type="GO" id="GO:0060567">
    <property type="term" value="P:negative regulation of termination of DNA-templated transcription"/>
    <property type="evidence" value="ECO:0007669"/>
    <property type="project" value="InterPro"/>
</dbReference>
<dbReference type="OrthoDB" id="6473838at2"/>
<dbReference type="EMBL" id="CP021659">
    <property type="protein sequence ID" value="AWK14136.1"/>
    <property type="molecule type" value="Genomic_DNA"/>
</dbReference>
<dbReference type="RefSeq" id="WP_119797359.1">
    <property type="nucleotide sequence ID" value="NZ_CP021659.1"/>
</dbReference>
<proteinExistence type="inferred from homology"/>
<keyword evidence="2" id="KW-0805">Transcription regulation</keyword>
<organism evidence="5 6">
    <name type="scientific">Candidatus Fukatsuia symbiotica</name>
    <dbReference type="NCBI Taxonomy" id="1878942"/>
    <lineage>
        <taxon>Bacteria</taxon>
        <taxon>Pseudomonadati</taxon>
        <taxon>Pseudomonadota</taxon>
        <taxon>Gammaproteobacteria</taxon>
        <taxon>Enterobacterales</taxon>
        <taxon>Yersiniaceae</taxon>
        <taxon>Candidatus Fukatsuia</taxon>
    </lineage>
</organism>
<evidence type="ECO:0000256" key="1">
    <source>
        <dbReference type="ARBA" id="ARBA00010234"/>
    </source>
</evidence>
<dbReference type="InterPro" id="IPR010534">
    <property type="entry name" value="Phage_933W_GpQ"/>
</dbReference>
<evidence type="ECO:0000256" key="3">
    <source>
        <dbReference type="ARBA" id="ARBA00023125"/>
    </source>
</evidence>
<protein>
    <submittedName>
        <fullName evidence="5">Antiterminator</fullName>
    </submittedName>
</protein>
<accession>A0A2U8I4P9</accession>
<sequence length="162" mass="18664">MNVTQLRLNNEQYHWVNSWLECWGAWVYSGRLEKPQSSLIAHCMATKKPQESPTRPMCNDDDGLLISRVVDTVIPVDNQAFGILLSYYVQRLSRYSIAAYSQKVAMPRNISTRGGNRFKKPSLATCRREVDQILEESLYLLHNSIEQAFKCRKRVGKIKKVA</sequence>
<dbReference type="Proteomes" id="UP000261875">
    <property type="component" value="Chromosome"/>
</dbReference>
<evidence type="ECO:0000256" key="4">
    <source>
        <dbReference type="ARBA" id="ARBA00023163"/>
    </source>
</evidence>
<gene>
    <name evidence="5" type="ORF">CCS41_06010</name>
</gene>
<keyword evidence="3" id="KW-0238">DNA-binding</keyword>
<keyword evidence="6" id="KW-1185">Reference proteome</keyword>
<comment type="similarity">
    <text evidence="1">Belongs to the phage antitermination Q type 1 family.</text>
</comment>
<evidence type="ECO:0000313" key="5">
    <source>
        <dbReference type="EMBL" id="AWK14136.1"/>
    </source>
</evidence>